<dbReference type="Proteomes" id="UP001165064">
    <property type="component" value="Unassembled WGS sequence"/>
</dbReference>
<comment type="caution">
    <text evidence="1">The sequence shown here is derived from an EMBL/GenBank/DDBJ whole genome shotgun (WGS) entry which is preliminary data.</text>
</comment>
<accession>A0ACB5UB96</accession>
<evidence type="ECO:0000313" key="2">
    <source>
        <dbReference type="Proteomes" id="UP001165064"/>
    </source>
</evidence>
<evidence type="ECO:0000313" key="1">
    <source>
        <dbReference type="EMBL" id="GMF07349.1"/>
    </source>
</evidence>
<organism evidence="1 2">
    <name type="scientific">Ambrosiozyma monospora</name>
    <name type="common">Yeast</name>
    <name type="synonym">Endomycopsis monosporus</name>
    <dbReference type="NCBI Taxonomy" id="43982"/>
    <lineage>
        <taxon>Eukaryota</taxon>
        <taxon>Fungi</taxon>
        <taxon>Dikarya</taxon>
        <taxon>Ascomycota</taxon>
        <taxon>Saccharomycotina</taxon>
        <taxon>Pichiomycetes</taxon>
        <taxon>Pichiales</taxon>
        <taxon>Pichiaceae</taxon>
        <taxon>Ambrosiozyma</taxon>
    </lineage>
</organism>
<protein>
    <submittedName>
        <fullName evidence="1">Unnamed protein product</fullName>
    </submittedName>
</protein>
<gene>
    <name evidence="1" type="ORF">Amon02_001286400</name>
</gene>
<sequence>MMKPNQLHQLVSGVAEDAELFKSTTPLNTTTTNVLSATILSSKTTLIEDLDTKTIHICAIATFPGGESMT</sequence>
<name>A0ACB5UB96_AMBMO</name>
<proteinExistence type="predicted"/>
<reference evidence="1" key="1">
    <citation type="submission" date="2023-04" db="EMBL/GenBank/DDBJ databases">
        <title>Ambrosiozyma monospora NBRC 10751.</title>
        <authorList>
            <person name="Ichikawa N."/>
            <person name="Sato H."/>
            <person name="Tonouchi N."/>
        </authorList>
    </citation>
    <scope>NUCLEOTIDE SEQUENCE</scope>
    <source>
        <strain evidence="1">NBRC 10751</strain>
    </source>
</reference>
<keyword evidence="2" id="KW-1185">Reference proteome</keyword>
<dbReference type="EMBL" id="BSXS01016143">
    <property type="protein sequence ID" value="GMF07349.1"/>
    <property type="molecule type" value="Genomic_DNA"/>
</dbReference>